<dbReference type="RefSeq" id="WP_136368481.1">
    <property type="nucleotide sequence ID" value="NZ_SSOB01000003.1"/>
</dbReference>
<dbReference type="InterPro" id="IPR046342">
    <property type="entry name" value="CBS_dom_sf"/>
</dbReference>
<dbReference type="SMART" id="SM01091">
    <property type="entry name" value="CorC_HlyC"/>
    <property type="match status" value="1"/>
</dbReference>
<evidence type="ECO:0000256" key="2">
    <source>
        <dbReference type="ARBA" id="ARBA00006337"/>
    </source>
</evidence>
<comment type="subcellular location">
    <subcellularLocation>
        <location evidence="1">Cell membrane</location>
        <topology evidence="1">Multi-pass membrane protein</topology>
    </subcellularLocation>
</comment>
<keyword evidence="15" id="KW-1185">Reference proteome</keyword>
<dbReference type="Pfam" id="PF03471">
    <property type="entry name" value="CorC_HlyC"/>
    <property type="match status" value="1"/>
</dbReference>
<feature type="transmembrane region" description="Helical" evidence="11">
    <location>
        <begin position="159"/>
        <end position="177"/>
    </location>
</feature>
<keyword evidence="7 9" id="KW-0129">CBS domain</keyword>
<evidence type="ECO:0000256" key="11">
    <source>
        <dbReference type="SAM" id="Phobius"/>
    </source>
</evidence>
<feature type="domain" description="CBS" evidence="12">
    <location>
        <begin position="241"/>
        <end position="301"/>
    </location>
</feature>
<dbReference type="GO" id="GO:0005886">
    <property type="term" value="C:plasma membrane"/>
    <property type="evidence" value="ECO:0007669"/>
    <property type="project" value="UniProtKB-SubCell"/>
</dbReference>
<dbReference type="SUPFAM" id="SSF54631">
    <property type="entry name" value="CBS-domain pair"/>
    <property type="match status" value="1"/>
</dbReference>
<organism evidence="14 15">
    <name type="scientific">Cohnella fermenti</name>
    <dbReference type="NCBI Taxonomy" id="2565925"/>
    <lineage>
        <taxon>Bacteria</taxon>
        <taxon>Bacillati</taxon>
        <taxon>Bacillota</taxon>
        <taxon>Bacilli</taxon>
        <taxon>Bacillales</taxon>
        <taxon>Paenibacillaceae</taxon>
        <taxon>Cohnella</taxon>
    </lineage>
</organism>
<dbReference type="InterPro" id="IPR005170">
    <property type="entry name" value="Transptr-assoc_dom"/>
</dbReference>
<reference evidence="14 15" key="1">
    <citation type="submission" date="2019-04" db="EMBL/GenBank/DDBJ databases">
        <title>Cohnella sp. nov. isolated from preserved vegetables.</title>
        <authorList>
            <person name="Lin S.-Y."/>
            <person name="Hung M.-H."/>
            <person name="Young C.-C."/>
        </authorList>
    </citation>
    <scope>NUCLEOTIDE SEQUENCE [LARGE SCALE GENOMIC DNA]</scope>
    <source>
        <strain evidence="14 15">CC-MHH1044</strain>
    </source>
</reference>
<feature type="transmembrane region" description="Helical" evidence="11">
    <location>
        <begin position="21"/>
        <end position="43"/>
    </location>
</feature>
<evidence type="ECO:0000259" key="13">
    <source>
        <dbReference type="PROSITE" id="PS51846"/>
    </source>
</evidence>
<dbReference type="InterPro" id="IPR051676">
    <property type="entry name" value="UPF0053_domain"/>
</dbReference>
<evidence type="ECO:0000256" key="10">
    <source>
        <dbReference type="PROSITE-ProRule" id="PRU01193"/>
    </source>
</evidence>
<dbReference type="FunFam" id="3.10.580.10:FF:000002">
    <property type="entry name" value="Magnesium/cobalt efflux protein CorC"/>
    <property type="match status" value="1"/>
</dbReference>
<dbReference type="Proteomes" id="UP000310636">
    <property type="component" value="Unassembled WGS sequence"/>
</dbReference>
<dbReference type="CDD" id="cd04590">
    <property type="entry name" value="CBS_pair_CorC_HlyC_assoc"/>
    <property type="match status" value="1"/>
</dbReference>
<dbReference type="InterPro" id="IPR044751">
    <property type="entry name" value="Ion_transp-like_CBS"/>
</dbReference>
<keyword evidence="5" id="KW-0677">Repeat</keyword>
<feature type="domain" description="CBS" evidence="12">
    <location>
        <begin position="304"/>
        <end position="361"/>
    </location>
</feature>
<dbReference type="InterPro" id="IPR036318">
    <property type="entry name" value="FAD-bd_PCMH-like_sf"/>
</dbReference>
<dbReference type="PROSITE" id="PS51846">
    <property type="entry name" value="CNNM"/>
    <property type="match status" value="1"/>
</dbReference>
<keyword evidence="4 10" id="KW-0812">Transmembrane</keyword>
<dbReference type="OrthoDB" id="9798188at2"/>
<evidence type="ECO:0000256" key="6">
    <source>
        <dbReference type="ARBA" id="ARBA00022989"/>
    </source>
</evidence>
<dbReference type="InterPro" id="IPR016169">
    <property type="entry name" value="FAD-bd_PCMH_sub2"/>
</dbReference>
<evidence type="ECO:0000259" key="12">
    <source>
        <dbReference type="PROSITE" id="PS51371"/>
    </source>
</evidence>
<evidence type="ECO:0000256" key="3">
    <source>
        <dbReference type="ARBA" id="ARBA00022475"/>
    </source>
</evidence>
<dbReference type="PROSITE" id="PS51371">
    <property type="entry name" value="CBS"/>
    <property type="match status" value="2"/>
</dbReference>
<dbReference type="InterPro" id="IPR002550">
    <property type="entry name" value="CNNM"/>
</dbReference>
<dbReference type="Pfam" id="PF00571">
    <property type="entry name" value="CBS"/>
    <property type="match status" value="2"/>
</dbReference>
<dbReference type="InterPro" id="IPR000644">
    <property type="entry name" value="CBS_dom"/>
</dbReference>
<evidence type="ECO:0000256" key="9">
    <source>
        <dbReference type="PROSITE-ProRule" id="PRU00703"/>
    </source>
</evidence>
<protein>
    <submittedName>
        <fullName evidence="14">HlyC/CorC family transporter</fullName>
    </submittedName>
</protein>
<evidence type="ECO:0000256" key="4">
    <source>
        <dbReference type="ARBA" id="ARBA00022692"/>
    </source>
</evidence>
<keyword evidence="3" id="KW-1003">Cell membrane</keyword>
<dbReference type="Gene3D" id="3.30.465.10">
    <property type="match status" value="1"/>
</dbReference>
<feature type="transmembrane region" description="Helical" evidence="11">
    <location>
        <begin position="119"/>
        <end position="139"/>
    </location>
</feature>
<proteinExistence type="inferred from homology"/>
<dbReference type="Pfam" id="PF01595">
    <property type="entry name" value="CNNM"/>
    <property type="match status" value="1"/>
</dbReference>
<evidence type="ECO:0000313" key="15">
    <source>
        <dbReference type="Proteomes" id="UP000310636"/>
    </source>
</evidence>
<gene>
    <name evidence="14" type="ORF">E6C55_03995</name>
</gene>
<dbReference type="GO" id="GO:0050660">
    <property type="term" value="F:flavin adenine dinucleotide binding"/>
    <property type="evidence" value="ECO:0007669"/>
    <property type="project" value="InterPro"/>
</dbReference>
<dbReference type="Gene3D" id="3.10.580.10">
    <property type="entry name" value="CBS-domain"/>
    <property type="match status" value="1"/>
</dbReference>
<dbReference type="EMBL" id="SSOB01000003">
    <property type="protein sequence ID" value="THF83853.1"/>
    <property type="molecule type" value="Genomic_DNA"/>
</dbReference>
<evidence type="ECO:0000256" key="7">
    <source>
        <dbReference type="ARBA" id="ARBA00023122"/>
    </source>
</evidence>
<feature type="domain" description="CNNM transmembrane" evidence="13">
    <location>
        <begin position="19"/>
        <end position="222"/>
    </location>
</feature>
<dbReference type="AlphaFoldDB" id="A0A4V3WGI0"/>
<evidence type="ECO:0000256" key="5">
    <source>
        <dbReference type="ARBA" id="ARBA00022737"/>
    </source>
</evidence>
<keyword evidence="8 10" id="KW-0472">Membrane</keyword>
<comment type="caution">
    <text evidence="14">The sequence shown here is derived from an EMBL/GenBank/DDBJ whole genome shotgun (WGS) entry which is preliminary data.</text>
</comment>
<evidence type="ECO:0000256" key="8">
    <source>
        <dbReference type="ARBA" id="ARBA00023136"/>
    </source>
</evidence>
<evidence type="ECO:0000256" key="1">
    <source>
        <dbReference type="ARBA" id="ARBA00004651"/>
    </source>
</evidence>
<comment type="similarity">
    <text evidence="2">Belongs to the UPF0053 family.</text>
</comment>
<evidence type="ECO:0000313" key="14">
    <source>
        <dbReference type="EMBL" id="THF83853.1"/>
    </source>
</evidence>
<accession>A0A4V3WGI0</accession>
<dbReference type="PANTHER" id="PTHR43099">
    <property type="entry name" value="UPF0053 PROTEIN YRKA"/>
    <property type="match status" value="1"/>
</dbReference>
<dbReference type="PANTHER" id="PTHR43099:SF2">
    <property type="entry name" value="UPF0053 PROTEIN YRKA"/>
    <property type="match status" value="1"/>
</dbReference>
<feature type="transmembrane region" description="Helical" evidence="11">
    <location>
        <begin position="78"/>
        <end position="98"/>
    </location>
</feature>
<keyword evidence="6 10" id="KW-1133">Transmembrane helix</keyword>
<sequence length="462" mass="52183">MKEVYLSSLSEGRERLEPDPFPLVVDLVLIFALVFLNGFFVSIEFAMVKVRGTRIDTLVQEGNQRAKFASHLTGNLDAYLSACQLGITLASLGLGWIGEPAIARALEPLFEKFGLSESLVHPLSFIIGFSLITILHIVLGELAPKTLAIRQAETVTLWASAPLIVFRKIMSPFIWLLNGMANRLLKLVGVEPATELSSAHTEEEIRILMKESHKSGLIDKTELTLVDNIFEFAETNAREIMIPRTEMICLYANHPFEDNRIVALREMHTRYPVCDKDKDNIIGFVHIRDVLRGYDGSVQDIREILRPLTTVPESMPISNLLKLMQKNKSQIAILIDEYGGTSGLVTLEDIMEEIVGEIQDEFDEERPDLEKKDDETYSISGMMLIEEVNSYFGLDIPTEDYDTIGGWMYSQIENPPRKNQTIEVEAGIRFIIEETDHLRISRIHIIRYEGASSWEPPESVTG</sequence>
<dbReference type="SUPFAM" id="SSF56176">
    <property type="entry name" value="FAD-binding/transporter-associated domain-like"/>
    <property type="match status" value="1"/>
</dbReference>
<name>A0A4V3WGI0_9BACL</name>